<accession>A0A6G1KW20</accession>
<dbReference type="AlphaFoldDB" id="A0A6G1KW20"/>
<gene>
    <name evidence="2" type="ORF">EJ03DRAFT_27848</name>
</gene>
<feature type="signal peptide" evidence="1">
    <location>
        <begin position="1"/>
        <end position="23"/>
    </location>
</feature>
<proteinExistence type="predicted"/>
<name>A0A6G1KW20_9PEZI</name>
<keyword evidence="3" id="KW-1185">Reference proteome</keyword>
<protein>
    <recommendedName>
        <fullName evidence="4">Ig-like domain-containing protein</fullName>
    </recommendedName>
</protein>
<organism evidence="2 3">
    <name type="scientific">Teratosphaeria nubilosa</name>
    <dbReference type="NCBI Taxonomy" id="161662"/>
    <lineage>
        <taxon>Eukaryota</taxon>
        <taxon>Fungi</taxon>
        <taxon>Dikarya</taxon>
        <taxon>Ascomycota</taxon>
        <taxon>Pezizomycotina</taxon>
        <taxon>Dothideomycetes</taxon>
        <taxon>Dothideomycetidae</taxon>
        <taxon>Mycosphaerellales</taxon>
        <taxon>Teratosphaeriaceae</taxon>
        <taxon>Teratosphaeria</taxon>
    </lineage>
</organism>
<reference evidence="2" key="1">
    <citation type="journal article" date="2020" name="Stud. Mycol.">
        <title>101 Dothideomycetes genomes: a test case for predicting lifestyles and emergence of pathogens.</title>
        <authorList>
            <person name="Haridas S."/>
            <person name="Albert R."/>
            <person name="Binder M."/>
            <person name="Bloem J."/>
            <person name="Labutti K."/>
            <person name="Salamov A."/>
            <person name="Andreopoulos B."/>
            <person name="Baker S."/>
            <person name="Barry K."/>
            <person name="Bills G."/>
            <person name="Bluhm B."/>
            <person name="Cannon C."/>
            <person name="Castanera R."/>
            <person name="Culley D."/>
            <person name="Daum C."/>
            <person name="Ezra D."/>
            <person name="Gonzalez J."/>
            <person name="Henrissat B."/>
            <person name="Kuo A."/>
            <person name="Liang C."/>
            <person name="Lipzen A."/>
            <person name="Lutzoni F."/>
            <person name="Magnuson J."/>
            <person name="Mondo S."/>
            <person name="Nolan M."/>
            <person name="Ohm R."/>
            <person name="Pangilinan J."/>
            <person name="Park H.-J."/>
            <person name="Ramirez L."/>
            <person name="Alfaro M."/>
            <person name="Sun H."/>
            <person name="Tritt A."/>
            <person name="Yoshinaga Y."/>
            <person name="Zwiers L.-H."/>
            <person name="Turgeon B."/>
            <person name="Goodwin S."/>
            <person name="Spatafora J."/>
            <person name="Crous P."/>
            <person name="Grigoriev I."/>
        </authorList>
    </citation>
    <scope>NUCLEOTIDE SEQUENCE</scope>
    <source>
        <strain evidence="2">CBS 116005</strain>
    </source>
</reference>
<evidence type="ECO:0000313" key="3">
    <source>
        <dbReference type="Proteomes" id="UP000799436"/>
    </source>
</evidence>
<feature type="chain" id="PRO_5026134779" description="Ig-like domain-containing protein" evidence="1">
    <location>
        <begin position="24"/>
        <end position="158"/>
    </location>
</feature>
<evidence type="ECO:0000256" key="1">
    <source>
        <dbReference type="SAM" id="SignalP"/>
    </source>
</evidence>
<evidence type="ECO:0008006" key="4">
    <source>
        <dbReference type="Google" id="ProtNLM"/>
    </source>
</evidence>
<evidence type="ECO:0000313" key="2">
    <source>
        <dbReference type="EMBL" id="KAF2764459.1"/>
    </source>
</evidence>
<sequence>MKATTTLLALAAIAGAAPQGASAQCTPETMYVPVTETVTVGCSSSASPASSTPMSDGGLPIHTTIYSTSTATSTVTAMPGTTSMTPVSSAGGSSYYYGVNSGTTSWLNGISPSSGASLTTATGATTIYVSPAATMPSSSSTACVDVQLELELARHHCQ</sequence>
<dbReference type="EMBL" id="ML995922">
    <property type="protein sequence ID" value="KAF2764459.1"/>
    <property type="molecule type" value="Genomic_DNA"/>
</dbReference>
<keyword evidence="1" id="KW-0732">Signal</keyword>
<dbReference type="Proteomes" id="UP000799436">
    <property type="component" value="Unassembled WGS sequence"/>
</dbReference>